<feature type="transmembrane region" description="Helical" evidence="2">
    <location>
        <begin position="95"/>
        <end position="116"/>
    </location>
</feature>
<dbReference type="EMBL" id="BQNB010021556">
    <property type="protein sequence ID" value="GJU07594.1"/>
    <property type="molecule type" value="Genomic_DNA"/>
</dbReference>
<keyword evidence="2" id="KW-0472">Membrane</keyword>
<evidence type="ECO:0000256" key="2">
    <source>
        <dbReference type="SAM" id="Phobius"/>
    </source>
</evidence>
<keyword evidence="2" id="KW-0812">Transmembrane</keyword>
<name>A0ABQ5J5A1_9ASTR</name>
<gene>
    <name evidence="3" type="ORF">Tco_1124024</name>
</gene>
<evidence type="ECO:0000256" key="1">
    <source>
        <dbReference type="SAM" id="MobiDB-lite"/>
    </source>
</evidence>
<feature type="compositionally biased region" description="Basic and acidic residues" evidence="1">
    <location>
        <begin position="131"/>
        <end position="150"/>
    </location>
</feature>
<protein>
    <submittedName>
        <fullName evidence="3">Uncharacterized protein</fullName>
    </submittedName>
</protein>
<evidence type="ECO:0000313" key="4">
    <source>
        <dbReference type="Proteomes" id="UP001151760"/>
    </source>
</evidence>
<keyword evidence="4" id="KW-1185">Reference proteome</keyword>
<accession>A0ABQ5J5A1</accession>
<organism evidence="3 4">
    <name type="scientific">Tanacetum coccineum</name>
    <dbReference type="NCBI Taxonomy" id="301880"/>
    <lineage>
        <taxon>Eukaryota</taxon>
        <taxon>Viridiplantae</taxon>
        <taxon>Streptophyta</taxon>
        <taxon>Embryophyta</taxon>
        <taxon>Tracheophyta</taxon>
        <taxon>Spermatophyta</taxon>
        <taxon>Magnoliopsida</taxon>
        <taxon>eudicotyledons</taxon>
        <taxon>Gunneridae</taxon>
        <taxon>Pentapetalae</taxon>
        <taxon>asterids</taxon>
        <taxon>campanulids</taxon>
        <taxon>Asterales</taxon>
        <taxon>Asteraceae</taxon>
        <taxon>Asteroideae</taxon>
        <taxon>Anthemideae</taxon>
        <taxon>Anthemidinae</taxon>
        <taxon>Tanacetum</taxon>
    </lineage>
</organism>
<evidence type="ECO:0000313" key="3">
    <source>
        <dbReference type="EMBL" id="GJU07594.1"/>
    </source>
</evidence>
<reference evidence="3" key="2">
    <citation type="submission" date="2022-01" db="EMBL/GenBank/DDBJ databases">
        <authorList>
            <person name="Yamashiro T."/>
            <person name="Shiraishi A."/>
            <person name="Satake H."/>
            <person name="Nakayama K."/>
        </authorList>
    </citation>
    <scope>NUCLEOTIDE SEQUENCE</scope>
</reference>
<comment type="caution">
    <text evidence="3">The sequence shown here is derived from an EMBL/GenBank/DDBJ whole genome shotgun (WGS) entry which is preliminary data.</text>
</comment>
<reference evidence="3" key="1">
    <citation type="journal article" date="2022" name="Int. J. Mol. Sci.">
        <title>Draft Genome of Tanacetum Coccineum: Genomic Comparison of Closely Related Tanacetum-Family Plants.</title>
        <authorList>
            <person name="Yamashiro T."/>
            <person name="Shiraishi A."/>
            <person name="Nakayama K."/>
            <person name="Satake H."/>
        </authorList>
    </citation>
    <scope>NUCLEOTIDE SEQUENCE</scope>
</reference>
<feature type="region of interest" description="Disordered" evidence="1">
    <location>
        <begin position="131"/>
        <end position="156"/>
    </location>
</feature>
<dbReference type="Proteomes" id="UP001151760">
    <property type="component" value="Unassembled WGS sequence"/>
</dbReference>
<proteinExistence type="predicted"/>
<keyword evidence="2" id="KW-1133">Transmembrane helix</keyword>
<sequence length="189" mass="20862">MNNGGNLTASNTQPSNASKVNDGYILTRHMHAEIFGKCMENRVVEPTVYRDVNILKAMDCERFNEAMKRADDADFYVGIPIASVREREMVIRGKLSVLSVNGGHLGAVLVLYLGIFQISVQRLERMSIAKDDAKNKEDPKNKASKSKEASTSKSSNTVKMYVLHDLDVGSSHIAQEDTVLKVNTQMANG</sequence>